<dbReference type="Proteomes" id="UP000292554">
    <property type="component" value="Unassembled WGS sequence"/>
</dbReference>
<name>A0ABY2AFI5_9GAMM</name>
<organism evidence="1 2">
    <name type="scientific">Corallincola luteus</name>
    <dbReference type="NCBI Taxonomy" id="1775177"/>
    <lineage>
        <taxon>Bacteria</taxon>
        <taxon>Pseudomonadati</taxon>
        <taxon>Pseudomonadota</taxon>
        <taxon>Gammaproteobacteria</taxon>
        <taxon>Alteromonadales</taxon>
        <taxon>Psychromonadaceae</taxon>
        <taxon>Corallincola</taxon>
    </lineage>
</organism>
<evidence type="ECO:0000313" key="1">
    <source>
        <dbReference type="EMBL" id="TCI01106.1"/>
    </source>
</evidence>
<keyword evidence="2" id="KW-1185">Reference proteome</keyword>
<accession>A0ABY2AFI5</accession>
<dbReference type="RefSeq" id="WP_131417645.1">
    <property type="nucleotide sequence ID" value="NZ_SJXE01000022.1"/>
</dbReference>
<sequence>MDWLGFGATVGSALIPGVGNYLAAKESKEAVREQNLTNIYLAKYQNDRNLDLWNKQNEYNLPSSQMQRLKDAGINPHMVYGNGTVANTAGSPAPTKVPNIGSFTNYAPYVSGMANSIGSVFDNLMKIAQIRKTNQETSNLNEYQNNMRQQGLNLKTENDLKMMSLAKSKVERDYWSQQFELDILQRKAELDLSGEKMRNLTQDTMSRTMQNQVYQKFGEKRAESDLLNSYAAYAMRHTQQQLIQAQIVDTFAAAGLKNAAASKVPYEISLLIANRMQTYNNATLSRKKAIREEINSDIDRILRDNKVNLRSGGPFGTIERGIDALGSLLDRIIPLSF</sequence>
<evidence type="ECO:0000313" key="2">
    <source>
        <dbReference type="Proteomes" id="UP000292554"/>
    </source>
</evidence>
<proteinExistence type="predicted"/>
<gene>
    <name evidence="1" type="ORF">EZV61_19230</name>
</gene>
<comment type="caution">
    <text evidence="1">The sequence shown here is derived from an EMBL/GenBank/DDBJ whole genome shotgun (WGS) entry which is preliminary data.</text>
</comment>
<dbReference type="EMBL" id="SJXE01000022">
    <property type="protein sequence ID" value="TCI01106.1"/>
    <property type="molecule type" value="Genomic_DNA"/>
</dbReference>
<protein>
    <recommendedName>
        <fullName evidence="3">DNA pilot protein</fullName>
    </recommendedName>
</protein>
<reference evidence="1 2" key="1">
    <citation type="submission" date="2019-02" db="EMBL/GenBank/DDBJ databases">
        <title>Corallincola luteus sp. nov., a marine bacterium isolated from surface sediment of Bohai Sea in China.</title>
        <authorList>
            <person name="Ren Q."/>
        </authorList>
    </citation>
    <scope>NUCLEOTIDE SEQUENCE [LARGE SCALE GENOMIC DNA]</scope>
    <source>
        <strain evidence="1 2">DASS28</strain>
    </source>
</reference>
<evidence type="ECO:0008006" key="3">
    <source>
        <dbReference type="Google" id="ProtNLM"/>
    </source>
</evidence>